<protein>
    <submittedName>
        <fullName evidence="1">Uncharacterized protein</fullName>
    </submittedName>
</protein>
<accession>A0AAN7Y941</accession>
<dbReference type="Proteomes" id="UP001346869">
    <property type="component" value="Unassembled WGS sequence"/>
</dbReference>
<organism evidence="1 2">
    <name type="scientific">Eleginops maclovinus</name>
    <name type="common">Patagonian blennie</name>
    <name type="synonym">Eleginus maclovinus</name>
    <dbReference type="NCBI Taxonomy" id="56733"/>
    <lineage>
        <taxon>Eukaryota</taxon>
        <taxon>Metazoa</taxon>
        <taxon>Chordata</taxon>
        <taxon>Craniata</taxon>
        <taxon>Vertebrata</taxon>
        <taxon>Euteleostomi</taxon>
        <taxon>Actinopterygii</taxon>
        <taxon>Neopterygii</taxon>
        <taxon>Teleostei</taxon>
        <taxon>Neoteleostei</taxon>
        <taxon>Acanthomorphata</taxon>
        <taxon>Eupercaria</taxon>
        <taxon>Perciformes</taxon>
        <taxon>Notothenioidei</taxon>
        <taxon>Eleginopidae</taxon>
        <taxon>Eleginops</taxon>
    </lineage>
</organism>
<dbReference type="AlphaFoldDB" id="A0AAN7Y941"/>
<reference evidence="1 2" key="1">
    <citation type="journal article" date="2023" name="Genes (Basel)">
        <title>Chromosome-Level Genome Assembly and Circadian Gene Repertoire of the Patagonia Blennie Eleginops maclovinus-The Closest Ancestral Proxy of Antarctic Cryonotothenioids.</title>
        <authorList>
            <person name="Cheng C.C."/>
            <person name="Rivera-Colon A.G."/>
            <person name="Minhas B.F."/>
            <person name="Wilson L."/>
            <person name="Rayamajhi N."/>
            <person name="Vargas-Chacoff L."/>
            <person name="Catchen J.M."/>
        </authorList>
    </citation>
    <scope>NUCLEOTIDE SEQUENCE [LARGE SCALE GENOMIC DNA]</scope>
    <source>
        <strain evidence="1">JMC-PN-2008</strain>
    </source>
</reference>
<evidence type="ECO:0000313" key="2">
    <source>
        <dbReference type="Proteomes" id="UP001346869"/>
    </source>
</evidence>
<reference evidence="1 2" key="2">
    <citation type="journal article" date="2023" name="Mol. Biol. Evol.">
        <title>Genomics of Secondarily Temperate Adaptation in the Only Non-Antarctic Icefish.</title>
        <authorList>
            <person name="Rivera-Colon A.G."/>
            <person name="Rayamajhi N."/>
            <person name="Minhas B.F."/>
            <person name="Madrigal G."/>
            <person name="Bilyk K.T."/>
            <person name="Yoon V."/>
            <person name="Hune M."/>
            <person name="Gregory S."/>
            <person name="Cheng C.H.C."/>
            <person name="Catchen J.M."/>
        </authorList>
    </citation>
    <scope>NUCLEOTIDE SEQUENCE [LARGE SCALE GENOMIC DNA]</scope>
    <source>
        <strain evidence="1">JMC-PN-2008</strain>
    </source>
</reference>
<evidence type="ECO:0000313" key="1">
    <source>
        <dbReference type="EMBL" id="KAK5873969.1"/>
    </source>
</evidence>
<comment type="caution">
    <text evidence="1">The sequence shown here is derived from an EMBL/GenBank/DDBJ whole genome shotgun (WGS) entry which is preliminary data.</text>
</comment>
<gene>
    <name evidence="1" type="ORF">PBY51_018960</name>
</gene>
<keyword evidence="2" id="KW-1185">Reference proteome</keyword>
<proteinExistence type="predicted"/>
<name>A0AAN7Y941_ELEMC</name>
<dbReference type="EMBL" id="JAUZQC010000003">
    <property type="protein sequence ID" value="KAK5873969.1"/>
    <property type="molecule type" value="Genomic_DNA"/>
</dbReference>
<sequence length="84" mass="9175">MGAVAMWDRAHAKSVNHSIWKMNGMFWSSLPFVSGEWPVQRQAQQAGAEVSADVDGYSGIMKQRPGAWPLSVHHVHHAVKGPAA</sequence>